<keyword evidence="2" id="KW-1185">Reference proteome</keyword>
<dbReference type="EMBL" id="JXTB01000046">
    <property type="protein sequence ID" value="PON71095.1"/>
    <property type="molecule type" value="Genomic_DNA"/>
</dbReference>
<comment type="caution">
    <text evidence="1">The sequence shown here is derived from an EMBL/GenBank/DDBJ whole genome shotgun (WGS) entry which is preliminary data.</text>
</comment>
<gene>
    <name evidence="1" type="ORF">PanWU01x14_075340</name>
</gene>
<reference evidence="2" key="1">
    <citation type="submission" date="2016-06" db="EMBL/GenBank/DDBJ databases">
        <title>Parallel loss of symbiosis genes in relatives of nitrogen-fixing non-legume Parasponia.</title>
        <authorList>
            <person name="Van Velzen R."/>
            <person name="Holmer R."/>
            <person name="Bu F."/>
            <person name="Rutten L."/>
            <person name="Van Zeijl A."/>
            <person name="Liu W."/>
            <person name="Santuari L."/>
            <person name="Cao Q."/>
            <person name="Sharma T."/>
            <person name="Shen D."/>
            <person name="Roswanjaya Y."/>
            <person name="Wardhani T."/>
            <person name="Kalhor M.S."/>
            <person name="Jansen J."/>
            <person name="Van den Hoogen J."/>
            <person name="Gungor B."/>
            <person name="Hartog M."/>
            <person name="Hontelez J."/>
            <person name="Verver J."/>
            <person name="Yang W.-C."/>
            <person name="Schijlen E."/>
            <person name="Repin R."/>
            <person name="Schilthuizen M."/>
            <person name="Schranz E."/>
            <person name="Heidstra R."/>
            <person name="Miyata K."/>
            <person name="Fedorova E."/>
            <person name="Kohlen W."/>
            <person name="Bisseling T."/>
            <person name="Smit S."/>
            <person name="Geurts R."/>
        </authorList>
    </citation>
    <scope>NUCLEOTIDE SEQUENCE [LARGE SCALE GENOMIC DNA]</scope>
    <source>
        <strain evidence="2">cv. WU1-14</strain>
    </source>
</reference>
<proteinExistence type="predicted"/>
<organism evidence="1 2">
    <name type="scientific">Parasponia andersonii</name>
    <name type="common">Sponia andersonii</name>
    <dbReference type="NCBI Taxonomy" id="3476"/>
    <lineage>
        <taxon>Eukaryota</taxon>
        <taxon>Viridiplantae</taxon>
        <taxon>Streptophyta</taxon>
        <taxon>Embryophyta</taxon>
        <taxon>Tracheophyta</taxon>
        <taxon>Spermatophyta</taxon>
        <taxon>Magnoliopsida</taxon>
        <taxon>eudicotyledons</taxon>
        <taxon>Gunneridae</taxon>
        <taxon>Pentapetalae</taxon>
        <taxon>rosids</taxon>
        <taxon>fabids</taxon>
        <taxon>Rosales</taxon>
        <taxon>Cannabaceae</taxon>
        <taxon>Parasponia</taxon>
    </lineage>
</organism>
<feature type="non-terminal residue" evidence="1">
    <location>
        <position position="65"/>
    </location>
</feature>
<name>A0A2P5DCT7_PARAD</name>
<dbReference type="AlphaFoldDB" id="A0A2P5DCT7"/>
<evidence type="ECO:0000313" key="1">
    <source>
        <dbReference type="EMBL" id="PON71095.1"/>
    </source>
</evidence>
<accession>A0A2P5DCT7</accession>
<evidence type="ECO:0000313" key="2">
    <source>
        <dbReference type="Proteomes" id="UP000237105"/>
    </source>
</evidence>
<protein>
    <submittedName>
        <fullName evidence="1">Uncharacterized protein</fullName>
    </submittedName>
</protein>
<dbReference type="Proteomes" id="UP000237105">
    <property type="component" value="Unassembled WGS sequence"/>
</dbReference>
<sequence length="65" mass="7699">MVEFGYRKIYEKDFIEPFEKVKEKLKFLFNEYKSQSVASLASSSQQTTFVKLRGHVRSIDNEAFK</sequence>